<keyword evidence="3" id="KW-0378">Hydrolase</keyword>
<evidence type="ECO:0000259" key="2">
    <source>
        <dbReference type="Pfam" id="PF12697"/>
    </source>
</evidence>
<dbReference type="Proteomes" id="UP000291485">
    <property type="component" value="Unassembled WGS sequence"/>
</dbReference>
<name>A0A4R0P5F2_9SPHI</name>
<evidence type="ECO:0000313" key="3">
    <source>
        <dbReference type="EMBL" id="TCD11036.1"/>
    </source>
</evidence>
<dbReference type="RefSeq" id="WP_131557056.1">
    <property type="nucleotide sequence ID" value="NZ_SJSN01000004.1"/>
</dbReference>
<reference evidence="3 4" key="1">
    <citation type="submission" date="2019-02" db="EMBL/GenBank/DDBJ databases">
        <title>Pedobacter sp. RP-3-11 sp. nov., isolated from Arctic soil.</title>
        <authorList>
            <person name="Dahal R.H."/>
        </authorList>
    </citation>
    <scope>NUCLEOTIDE SEQUENCE [LARGE SCALE GENOMIC DNA]</scope>
    <source>
        <strain evidence="3 4">RP-3-11</strain>
    </source>
</reference>
<dbReference type="Pfam" id="PF12697">
    <property type="entry name" value="Abhydrolase_6"/>
    <property type="match status" value="1"/>
</dbReference>
<organism evidence="3 4">
    <name type="scientific">Pedobacter frigidisoli</name>
    <dbReference type="NCBI Taxonomy" id="2530455"/>
    <lineage>
        <taxon>Bacteria</taxon>
        <taxon>Pseudomonadati</taxon>
        <taxon>Bacteroidota</taxon>
        <taxon>Sphingobacteriia</taxon>
        <taxon>Sphingobacteriales</taxon>
        <taxon>Sphingobacteriaceae</taxon>
        <taxon>Pedobacter</taxon>
    </lineage>
</organism>
<gene>
    <name evidence="3" type="ORF">EZ449_05925</name>
</gene>
<evidence type="ECO:0000313" key="4">
    <source>
        <dbReference type="Proteomes" id="UP000291485"/>
    </source>
</evidence>
<feature type="domain" description="AB hydrolase-1" evidence="2">
    <location>
        <begin position="20"/>
        <end position="258"/>
    </location>
</feature>
<comment type="similarity">
    <text evidence="1">Belongs to the AB hydrolase superfamily.</text>
</comment>
<dbReference type="PANTHER" id="PTHR43039">
    <property type="entry name" value="ESTERASE-RELATED"/>
    <property type="match status" value="1"/>
</dbReference>
<dbReference type="EMBL" id="SJSN01000004">
    <property type="protein sequence ID" value="TCD11036.1"/>
    <property type="molecule type" value="Genomic_DNA"/>
</dbReference>
<dbReference type="OrthoDB" id="9780932at2"/>
<dbReference type="InterPro" id="IPR029058">
    <property type="entry name" value="AB_hydrolase_fold"/>
</dbReference>
<dbReference type="AlphaFoldDB" id="A0A4R0P5F2"/>
<comment type="caution">
    <text evidence="3">The sequence shown here is derived from an EMBL/GenBank/DDBJ whole genome shotgun (WGS) entry which is preliminary data.</text>
</comment>
<protein>
    <submittedName>
        <fullName evidence="3">Alpha/beta hydrolase</fullName>
    </submittedName>
</protein>
<keyword evidence="4" id="KW-1185">Reference proteome</keyword>
<dbReference type="SUPFAM" id="SSF53474">
    <property type="entry name" value="alpha/beta-Hydrolases"/>
    <property type="match status" value="1"/>
</dbReference>
<accession>A0A4R0P5F2</accession>
<evidence type="ECO:0000256" key="1">
    <source>
        <dbReference type="ARBA" id="ARBA00008645"/>
    </source>
</evidence>
<proteinExistence type="inferred from homology"/>
<dbReference type="GO" id="GO:0016787">
    <property type="term" value="F:hydrolase activity"/>
    <property type="evidence" value="ECO:0007669"/>
    <property type="project" value="UniProtKB-KW"/>
</dbReference>
<sequence>MKSPLKRNNVNVIGHGQKVIVFAHGFGCDQNSWKFIIDAFTDEYKLVLFDYVGSGQSDLSQYDQVRYATLNGYAQDILEVCAELGILGSVFIGHSVSAMIGLLAAKINPALFEKLIFISPSPHYLNEEGYRGGFERRDLEALFEFMDHNYLGWSSALAPAIMGNVDRPELGEFLTSSFCSTDPDIARQFAKVTFFSDNRRDLNDVNVESLTLQCSDDIIAPLEVGDYIHANLKGNQLVVMKATGHCPHISEPEETIAAIKAYLNNN</sequence>
<dbReference type="InterPro" id="IPR000073">
    <property type="entry name" value="AB_hydrolase_1"/>
</dbReference>
<dbReference type="Gene3D" id="3.40.50.1820">
    <property type="entry name" value="alpha/beta hydrolase"/>
    <property type="match status" value="1"/>
</dbReference>